<accession>A0ABW2RM37</accession>
<dbReference type="EMBL" id="JBHTBW010000036">
    <property type="protein sequence ID" value="MFC7441767.1"/>
    <property type="molecule type" value="Genomic_DNA"/>
</dbReference>
<proteinExistence type="predicted"/>
<keyword evidence="2" id="KW-1185">Reference proteome</keyword>
<evidence type="ECO:0000313" key="2">
    <source>
        <dbReference type="Proteomes" id="UP001596500"/>
    </source>
</evidence>
<organism evidence="1 2">
    <name type="scientific">Laceyella putida</name>
    <dbReference type="NCBI Taxonomy" id="110101"/>
    <lineage>
        <taxon>Bacteria</taxon>
        <taxon>Bacillati</taxon>
        <taxon>Bacillota</taxon>
        <taxon>Bacilli</taxon>
        <taxon>Bacillales</taxon>
        <taxon>Thermoactinomycetaceae</taxon>
        <taxon>Laceyella</taxon>
    </lineage>
</organism>
<dbReference type="RefSeq" id="WP_379865222.1">
    <property type="nucleotide sequence ID" value="NZ_JBHTBW010000036.1"/>
</dbReference>
<protein>
    <recommendedName>
        <fullName evidence="3">FbpB family small basic protein</fullName>
    </recommendedName>
</protein>
<evidence type="ECO:0000313" key="1">
    <source>
        <dbReference type="EMBL" id="MFC7441767.1"/>
    </source>
</evidence>
<name>A0ABW2RM37_9BACL</name>
<dbReference type="Proteomes" id="UP001596500">
    <property type="component" value="Unassembled WGS sequence"/>
</dbReference>
<sequence>MSKCFRFFLQSMSMNREAQFLKDLHAQETVKKAQKKRNHLRRVK</sequence>
<comment type="caution">
    <text evidence="1">The sequence shown here is derived from an EMBL/GenBank/DDBJ whole genome shotgun (WGS) entry which is preliminary data.</text>
</comment>
<gene>
    <name evidence="1" type="ORF">ACFQNG_11730</name>
</gene>
<evidence type="ECO:0008006" key="3">
    <source>
        <dbReference type="Google" id="ProtNLM"/>
    </source>
</evidence>
<reference evidence="2" key="1">
    <citation type="journal article" date="2019" name="Int. J. Syst. Evol. Microbiol.">
        <title>The Global Catalogue of Microorganisms (GCM) 10K type strain sequencing project: providing services to taxonomists for standard genome sequencing and annotation.</title>
        <authorList>
            <consortium name="The Broad Institute Genomics Platform"/>
            <consortium name="The Broad Institute Genome Sequencing Center for Infectious Disease"/>
            <person name="Wu L."/>
            <person name="Ma J."/>
        </authorList>
    </citation>
    <scope>NUCLEOTIDE SEQUENCE [LARGE SCALE GENOMIC DNA]</scope>
    <source>
        <strain evidence="2">CGMCC 1.12942</strain>
    </source>
</reference>